<evidence type="ECO:0000313" key="4">
    <source>
        <dbReference type="Proteomes" id="UP001148299"/>
    </source>
</evidence>
<name>A0A9W9RPL2_PENBR</name>
<organism evidence="3 4">
    <name type="scientific">Penicillium brevicompactum</name>
    <dbReference type="NCBI Taxonomy" id="5074"/>
    <lineage>
        <taxon>Eukaryota</taxon>
        <taxon>Fungi</taxon>
        <taxon>Dikarya</taxon>
        <taxon>Ascomycota</taxon>
        <taxon>Pezizomycotina</taxon>
        <taxon>Eurotiomycetes</taxon>
        <taxon>Eurotiomycetidae</taxon>
        <taxon>Eurotiales</taxon>
        <taxon>Aspergillaceae</taxon>
        <taxon>Penicillium</taxon>
    </lineage>
</organism>
<keyword evidence="2" id="KW-0472">Membrane</keyword>
<reference evidence="3" key="2">
    <citation type="journal article" date="2023" name="IMA Fungus">
        <title>Comparative genomic study of the Penicillium genus elucidates a diverse pangenome and 15 lateral gene transfer events.</title>
        <authorList>
            <person name="Petersen C."/>
            <person name="Sorensen T."/>
            <person name="Nielsen M.R."/>
            <person name="Sondergaard T.E."/>
            <person name="Sorensen J.L."/>
            <person name="Fitzpatrick D.A."/>
            <person name="Frisvad J.C."/>
            <person name="Nielsen K.L."/>
        </authorList>
    </citation>
    <scope>NUCLEOTIDE SEQUENCE</scope>
    <source>
        <strain evidence="3">IBT 35675</strain>
    </source>
</reference>
<reference evidence="3" key="1">
    <citation type="submission" date="2022-12" db="EMBL/GenBank/DDBJ databases">
        <authorList>
            <person name="Petersen C."/>
        </authorList>
    </citation>
    <scope>NUCLEOTIDE SEQUENCE</scope>
    <source>
        <strain evidence="3">IBT 35675</strain>
    </source>
</reference>
<keyword evidence="4" id="KW-1185">Reference proteome</keyword>
<evidence type="ECO:0000313" key="3">
    <source>
        <dbReference type="EMBL" id="KAJ5363345.1"/>
    </source>
</evidence>
<feature type="region of interest" description="Disordered" evidence="1">
    <location>
        <begin position="1"/>
        <end position="22"/>
    </location>
</feature>
<dbReference type="Proteomes" id="UP001148299">
    <property type="component" value="Unassembled WGS sequence"/>
</dbReference>
<accession>A0A9W9RPL2</accession>
<feature type="transmembrane region" description="Helical" evidence="2">
    <location>
        <begin position="121"/>
        <end position="144"/>
    </location>
</feature>
<dbReference type="AlphaFoldDB" id="A0A9W9RPL2"/>
<dbReference type="EMBL" id="JAPZBR010000002">
    <property type="protein sequence ID" value="KAJ5363345.1"/>
    <property type="molecule type" value="Genomic_DNA"/>
</dbReference>
<keyword evidence="2" id="KW-0812">Transmembrane</keyword>
<evidence type="ECO:0000256" key="1">
    <source>
        <dbReference type="SAM" id="MobiDB-lite"/>
    </source>
</evidence>
<evidence type="ECO:0000256" key="2">
    <source>
        <dbReference type="SAM" id="Phobius"/>
    </source>
</evidence>
<keyword evidence="2" id="KW-1133">Transmembrane helix</keyword>
<comment type="caution">
    <text evidence="3">The sequence shown here is derived from an EMBL/GenBank/DDBJ whole genome shotgun (WGS) entry which is preliminary data.</text>
</comment>
<sequence length="162" mass="17672">MSSETYKPHHQRATTLPDAGTFKEVAVPSPRRPATVENAPRDECTLEVSDKDCTLEFSDRQCNLELNQYVDDKQADKQAEAVVGSQADESARQSSVDGKGDIESDSVSGTVKRRPSYRRQWIIAGSVLGVIVVLVVIIVPSAIFGTRHARAQNSLPQDMASS</sequence>
<proteinExistence type="predicted"/>
<gene>
    <name evidence="3" type="ORF">N7541_004189</name>
</gene>
<protein>
    <submittedName>
        <fullName evidence="3">Uncharacterized protein</fullName>
    </submittedName>
</protein>
<feature type="region of interest" description="Disordered" evidence="1">
    <location>
        <begin position="76"/>
        <end position="110"/>
    </location>
</feature>